<dbReference type="PANTHER" id="PTHR48465:SF1">
    <property type="entry name" value="PROTEIN SSUH2 HOMOLOG"/>
    <property type="match status" value="1"/>
</dbReference>
<dbReference type="EMBL" id="JAFBMS010000041">
    <property type="protein sequence ID" value="KAG9340593.1"/>
    <property type="molecule type" value="Genomic_DNA"/>
</dbReference>
<dbReference type="Gene3D" id="6.20.20.10">
    <property type="match status" value="1"/>
</dbReference>
<evidence type="ECO:0000313" key="3">
    <source>
        <dbReference type="Proteomes" id="UP000824540"/>
    </source>
</evidence>
<evidence type="ECO:0000256" key="1">
    <source>
        <dbReference type="SAM" id="MobiDB-lite"/>
    </source>
</evidence>
<accession>A0A8T2NIT8</accession>
<dbReference type="PANTHER" id="PTHR48465">
    <property type="entry name" value="PROTEIN SSUH2 HOMOLOG"/>
    <property type="match status" value="1"/>
</dbReference>
<keyword evidence="3" id="KW-1185">Reference proteome</keyword>
<feature type="region of interest" description="Disordered" evidence="1">
    <location>
        <begin position="33"/>
        <end position="87"/>
    </location>
</feature>
<proteinExistence type="predicted"/>
<dbReference type="Proteomes" id="UP000824540">
    <property type="component" value="Unassembled WGS sequence"/>
</dbReference>
<gene>
    <name evidence="2" type="ORF">JZ751_021148</name>
</gene>
<dbReference type="AlphaFoldDB" id="A0A8T2NIT8"/>
<reference evidence="2" key="1">
    <citation type="thesis" date="2021" institute="BYU ScholarsArchive" country="Provo, UT, USA">
        <title>Applications of and Algorithms for Genome Assembly and Genomic Analyses with an Emphasis on Marine Teleosts.</title>
        <authorList>
            <person name="Pickett B.D."/>
        </authorList>
    </citation>
    <scope>NUCLEOTIDE SEQUENCE</scope>
    <source>
        <strain evidence="2">HI-2016</strain>
    </source>
</reference>
<dbReference type="InterPro" id="IPR052789">
    <property type="entry name" value="SSUH2_homolog"/>
</dbReference>
<organism evidence="2 3">
    <name type="scientific">Albula glossodonta</name>
    <name type="common">roundjaw bonefish</name>
    <dbReference type="NCBI Taxonomy" id="121402"/>
    <lineage>
        <taxon>Eukaryota</taxon>
        <taxon>Metazoa</taxon>
        <taxon>Chordata</taxon>
        <taxon>Craniata</taxon>
        <taxon>Vertebrata</taxon>
        <taxon>Euteleostomi</taxon>
        <taxon>Actinopterygii</taxon>
        <taxon>Neopterygii</taxon>
        <taxon>Teleostei</taxon>
        <taxon>Albuliformes</taxon>
        <taxon>Albulidae</taxon>
        <taxon>Albula</taxon>
    </lineage>
</organism>
<comment type="caution">
    <text evidence="2">The sequence shown here is derived from an EMBL/GenBank/DDBJ whole genome shotgun (WGS) entry which is preliminary data.</text>
</comment>
<dbReference type="OrthoDB" id="3355217at2759"/>
<feature type="compositionally biased region" description="Pro residues" evidence="1">
    <location>
        <begin position="71"/>
        <end position="87"/>
    </location>
</feature>
<name>A0A8T2NIT8_9TELE</name>
<protein>
    <recommendedName>
        <fullName evidence="4">Protein SSUH2 homolog</fullName>
    </recommendedName>
</protein>
<evidence type="ECO:0008006" key="4">
    <source>
        <dbReference type="Google" id="ProtNLM"/>
    </source>
</evidence>
<evidence type="ECO:0000313" key="2">
    <source>
        <dbReference type="EMBL" id="KAG9340593.1"/>
    </source>
</evidence>
<sequence length="396" mass="43441">MDKQYLLSDQDEAPGCAPSVQQSQVLQGAGMFSTGGVASNQSEAGGATAPPADLMDTVPGYEGMGAGGKDLPPPYHGLPEPQVPTPNQPNRDWQIPSITEEVAQEAFMEYASSKCCYSKKPAKEMYFTDLQSHNTYRYRLETFTESRSTEWTSEPYRGQVVDGYMGVAPGPWDIAVSSPAMFQNNKKEVPIPHTSSVKGCHACLGLGRSACPKCVTSGMMQCWVCRGAGRRVSDDRCSHCNGIGRVRCTSCSGAGSETCKTCQGKGKLLCFIKLIVKWKNNVHESVVDKQSGLPTEHISKVTGEIVFSDMQYLVYPVVGFPDNAINQASARAVREHQVQFSSTCRILQQKQTIELIPVTRVHYSWKGKTHIYFVYGAEHRVFTEGYPAKCCCCLLL</sequence>